<evidence type="ECO:0000313" key="5">
    <source>
        <dbReference type="Proteomes" id="UP001059596"/>
    </source>
</evidence>
<dbReference type="Pfam" id="PF00076">
    <property type="entry name" value="RRM_1"/>
    <property type="match status" value="1"/>
</dbReference>
<dbReference type="GO" id="GO:0003723">
    <property type="term" value="F:RNA binding"/>
    <property type="evidence" value="ECO:0007669"/>
    <property type="project" value="UniProtKB-UniRule"/>
</dbReference>
<dbReference type="CDD" id="cd12354">
    <property type="entry name" value="RRM3_TIA1_like"/>
    <property type="match status" value="1"/>
</dbReference>
<dbReference type="SMART" id="SM00360">
    <property type="entry name" value="RRM"/>
    <property type="match status" value="1"/>
</dbReference>
<dbReference type="GO" id="GO:0016829">
    <property type="term" value="F:lyase activity"/>
    <property type="evidence" value="ECO:0007669"/>
    <property type="project" value="InterPro"/>
</dbReference>
<comment type="caution">
    <text evidence="4">The sequence shown here is derived from an EMBL/GenBank/DDBJ whole genome shotgun (WGS) entry which is preliminary data.</text>
</comment>
<dbReference type="AlphaFoldDB" id="A0A9P9YZN0"/>
<dbReference type="Gene3D" id="3.30.70.330">
    <property type="match status" value="1"/>
</dbReference>
<keyword evidence="5" id="KW-1185">Reference proteome</keyword>
<dbReference type="EMBL" id="JAMKOV010000001">
    <property type="protein sequence ID" value="KAI8046098.1"/>
    <property type="molecule type" value="Genomic_DNA"/>
</dbReference>
<dbReference type="FunFam" id="3.30.70.330:FF:000317">
    <property type="entry name" value="Rox8, isoform B"/>
    <property type="match status" value="1"/>
</dbReference>
<dbReference type="InterPro" id="IPR012677">
    <property type="entry name" value="Nucleotide-bd_a/b_plait_sf"/>
</dbReference>
<evidence type="ECO:0000256" key="2">
    <source>
        <dbReference type="PROSITE-ProRule" id="PRU00176"/>
    </source>
</evidence>
<dbReference type="PROSITE" id="PS50102">
    <property type="entry name" value="RRM"/>
    <property type="match status" value="1"/>
</dbReference>
<dbReference type="Proteomes" id="UP001059596">
    <property type="component" value="Chromosome 3R"/>
</dbReference>
<proteinExistence type="predicted"/>
<evidence type="ECO:0000259" key="3">
    <source>
        <dbReference type="PROSITE" id="PS50102"/>
    </source>
</evidence>
<name>A0A9P9YZN0_9MUSC</name>
<dbReference type="PANTHER" id="PTHR10352">
    <property type="entry name" value="EUKARYOTIC TRANSLATION INITIATION FACTOR 3 SUBUNIT G"/>
    <property type="match status" value="1"/>
</dbReference>
<keyword evidence="1 2" id="KW-0694">RNA-binding</keyword>
<accession>A0A9P9YZN0</accession>
<feature type="domain" description="RRM" evidence="3">
    <location>
        <begin position="56"/>
        <end position="125"/>
    </location>
</feature>
<dbReference type="InterPro" id="IPR000504">
    <property type="entry name" value="RRM_dom"/>
</dbReference>
<dbReference type="SUPFAM" id="SSF54928">
    <property type="entry name" value="RNA-binding domain, RBD"/>
    <property type="match status" value="1"/>
</dbReference>
<evidence type="ECO:0000313" key="4">
    <source>
        <dbReference type="EMBL" id="KAI8046098.1"/>
    </source>
</evidence>
<organism evidence="4 5">
    <name type="scientific">Drosophila gunungcola</name>
    <name type="common">fruit fly</name>
    <dbReference type="NCBI Taxonomy" id="103775"/>
    <lineage>
        <taxon>Eukaryota</taxon>
        <taxon>Metazoa</taxon>
        <taxon>Ecdysozoa</taxon>
        <taxon>Arthropoda</taxon>
        <taxon>Hexapoda</taxon>
        <taxon>Insecta</taxon>
        <taxon>Pterygota</taxon>
        <taxon>Neoptera</taxon>
        <taxon>Endopterygota</taxon>
        <taxon>Diptera</taxon>
        <taxon>Brachycera</taxon>
        <taxon>Muscomorpha</taxon>
        <taxon>Ephydroidea</taxon>
        <taxon>Drosophilidae</taxon>
        <taxon>Drosophila</taxon>
        <taxon>Sophophora</taxon>
    </lineage>
</organism>
<sequence length="241" mass="25861">ELEAETAITAMNGQWLGSRSIRTNWATRKPPATKADMNAKPLTFDEVYNQSSPTNCTVYCGGINGALSGFLNEEILQKTFSPYGTIQEIRVFKDKGYAFVRFSTKEAATHAIVAVNNTEINQQPVAGYWYPPAPTYPAAAPASALQPGQFLQGMQGFTYGQFAGYQQAGYMGMGVQLPGTWQSVPPQPQLASAAAATAPQITQSVGSALPQAAGVVAYPMQQFQVSPQLAEDEWLAPSLLV</sequence>
<protein>
    <recommendedName>
        <fullName evidence="3">RRM domain-containing protein</fullName>
    </recommendedName>
</protein>
<reference evidence="4" key="1">
    <citation type="journal article" date="2023" name="Genome Biol. Evol.">
        <title>Long-read-based Genome Assembly of Drosophila gunungcola Reveals Fewer Chemosensory Genes in Flower-breeding Species.</title>
        <authorList>
            <person name="Negi A."/>
            <person name="Liao B.Y."/>
            <person name="Yeh S.D."/>
        </authorList>
    </citation>
    <scope>NUCLEOTIDE SEQUENCE</scope>
    <source>
        <strain evidence="4">Sukarami</strain>
    </source>
</reference>
<feature type="non-terminal residue" evidence="4">
    <location>
        <position position="241"/>
    </location>
</feature>
<dbReference type="InterPro" id="IPR036148">
    <property type="entry name" value="MmgE/PrpD_sf"/>
</dbReference>
<dbReference type="SUPFAM" id="SSF103378">
    <property type="entry name" value="2-methylcitrate dehydratase PrpD"/>
    <property type="match status" value="1"/>
</dbReference>
<dbReference type="InterPro" id="IPR035979">
    <property type="entry name" value="RBD_domain_sf"/>
</dbReference>
<evidence type="ECO:0000256" key="1">
    <source>
        <dbReference type="ARBA" id="ARBA00022884"/>
    </source>
</evidence>
<gene>
    <name evidence="4" type="ORF">M5D96_002298</name>
</gene>